<dbReference type="Pfam" id="PF01963">
    <property type="entry name" value="TraB_PrgY_gumN"/>
    <property type="match status" value="1"/>
</dbReference>
<evidence type="ECO:0000256" key="5">
    <source>
        <dbReference type="ARBA" id="ARBA00022692"/>
    </source>
</evidence>
<evidence type="ECO:0000313" key="14">
    <source>
        <dbReference type="Proteomes" id="UP001517247"/>
    </source>
</evidence>
<dbReference type="InterPro" id="IPR002816">
    <property type="entry name" value="TraB/PrgY/GumN_fam"/>
</dbReference>
<evidence type="ECO:0000256" key="8">
    <source>
        <dbReference type="ARBA" id="ARBA00022801"/>
    </source>
</evidence>
<keyword evidence="11" id="KW-0472">Membrane</keyword>
<evidence type="ECO:0000313" key="13">
    <source>
        <dbReference type="EMBL" id="MFN0253989.1"/>
    </source>
</evidence>
<comment type="caution">
    <text evidence="13">The sequence shown here is derived from an EMBL/GenBank/DDBJ whole genome shotgun (WGS) entry which is preliminary data.</text>
</comment>
<keyword evidence="4" id="KW-0645">Protease</keyword>
<evidence type="ECO:0000256" key="7">
    <source>
        <dbReference type="ARBA" id="ARBA00022729"/>
    </source>
</evidence>
<keyword evidence="7" id="KW-0732">Signal</keyword>
<evidence type="ECO:0000256" key="11">
    <source>
        <dbReference type="ARBA" id="ARBA00023136"/>
    </source>
</evidence>
<organism evidence="13 14">
    <name type="scientific">Pedobacter ureilyticus</name>
    <dbReference type="NCBI Taxonomy" id="1393051"/>
    <lineage>
        <taxon>Bacteria</taxon>
        <taxon>Pseudomonadati</taxon>
        <taxon>Bacteroidota</taxon>
        <taxon>Sphingobacteriia</taxon>
        <taxon>Sphingobacteriales</taxon>
        <taxon>Sphingobacteriaceae</taxon>
        <taxon>Pedobacter</taxon>
    </lineage>
</organism>
<evidence type="ECO:0000256" key="6">
    <source>
        <dbReference type="ARBA" id="ARBA00022723"/>
    </source>
</evidence>
<keyword evidence="6" id="KW-0479">Metal-binding</keyword>
<evidence type="ECO:0000256" key="3">
    <source>
        <dbReference type="ARBA" id="ARBA00004479"/>
    </source>
</evidence>
<keyword evidence="14" id="KW-1185">Reference proteome</keyword>
<name>A0ABW9J0D2_9SPHI</name>
<comment type="cofactor">
    <cofactor evidence="1">
        <name>Mn(2+)</name>
        <dbReference type="ChEBI" id="CHEBI:29035"/>
    </cofactor>
</comment>
<evidence type="ECO:0000256" key="10">
    <source>
        <dbReference type="ARBA" id="ARBA00023049"/>
    </source>
</evidence>
<keyword evidence="12" id="KW-0325">Glycoprotein</keyword>
<keyword evidence="10" id="KW-0482">Metalloprotease</keyword>
<gene>
    <name evidence="13" type="ORF">E6A44_000285</name>
</gene>
<accession>A0ABW9J0D2</accession>
<proteinExistence type="predicted"/>
<dbReference type="PANTHER" id="PTHR31120">
    <property type="entry name" value="METALLOPROTEASE TIKI"/>
    <property type="match status" value="1"/>
</dbReference>
<evidence type="ECO:0000256" key="4">
    <source>
        <dbReference type="ARBA" id="ARBA00022670"/>
    </source>
</evidence>
<comment type="subcellular location">
    <subcellularLocation>
        <location evidence="3">Membrane</location>
        <topology evidence="3">Single-pass type I membrane protein</topology>
    </subcellularLocation>
</comment>
<dbReference type="EMBL" id="SSHJ02000001">
    <property type="protein sequence ID" value="MFN0253989.1"/>
    <property type="molecule type" value="Genomic_DNA"/>
</dbReference>
<keyword evidence="5" id="KW-0812">Transmembrane</keyword>
<evidence type="ECO:0000256" key="9">
    <source>
        <dbReference type="ARBA" id="ARBA00022989"/>
    </source>
</evidence>
<dbReference type="RefSeq" id="WP_138721179.1">
    <property type="nucleotide sequence ID" value="NZ_SSHJ02000001.1"/>
</dbReference>
<dbReference type="PANTHER" id="PTHR31120:SF6">
    <property type="entry name" value="METALLOPROTEASE TIKI HOMOLOG"/>
    <property type="match status" value="1"/>
</dbReference>
<dbReference type="Proteomes" id="UP001517247">
    <property type="component" value="Unassembled WGS sequence"/>
</dbReference>
<keyword evidence="9" id="KW-1133">Transmembrane helix</keyword>
<evidence type="ECO:0000256" key="12">
    <source>
        <dbReference type="ARBA" id="ARBA00023180"/>
    </source>
</evidence>
<dbReference type="CDD" id="cd14789">
    <property type="entry name" value="Tiki"/>
    <property type="match status" value="1"/>
</dbReference>
<comment type="cofactor">
    <cofactor evidence="2">
        <name>Co(2+)</name>
        <dbReference type="ChEBI" id="CHEBI:48828"/>
    </cofactor>
</comment>
<dbReference type="InterPro" id="IPR040230">
    <property type="entry name" value="TIKI1/2-like"/>
</dbReference>
<keyword evidence="8" id="KW-0378">Hydrolase</keyword>
<reference evidence="13 14" key="1">
    <citation type="submission" date="2024-12" db="EMBL/GenBank/DDBJ databases">
        <authorList>
            <person name="Hu S."/>
        </authorList>
    </citation>
    <scope>NUCLEOTIDE SEQUENCE [LARGE SCALE GENOMIC DNA]</scope>
    <source>
        <strain evidence="13 14">THG-T11</strain>
    </source>
</reference>
<protein>
    <submittedName>
        <fullName evidence="13">TraB/GumN family protein</fullName>
    </submittedName>
</protein>
<sequence>MRPSIKSTSSSTFKLALLIIGLFVVIHNASAQKSNSSLLWKIEGKELQKPSYLFGTNHMLCESDYRMPQKVKDAMQATDQAYLEINLGDPNVTAEMQKHMAASQPLSTSVSKEDAVYIDSLLKLKLKVGLQQVDNLKPLLIVSSLMQTSLPCKVISFESEIVKVSKAANKEVKGLSSVEEQYSFLDKIFKPKDFVPYLKMWTDEELKKSFNTIKTAYLAEDLATIDSLMAAFYTSDPEGYHNLLPMRNHLWADRIPTIIKEKPTFFAVGCGHLQGKEGMIALLQAKGYKVTPVK</sequence>
<evidence type="ECO:0000256" key="2">
    <source>
        <dbReference type="ARBA" id="ARBA00001941"/>
    </source>
</evidence>
<evidence type="ECO:0000256" key="1">
    <source>
        <dbReference type="ARBA" id="ARBA00001936"/>
    </source>
</evidence>